<evidence type="ECO:0000259" key="3">
    <source>
        <dbReference type="Pfam" id="PF08486"/>
    </source>
</evidence>
<comment type="caution">
    <text evidence="4">The sequence shown here is derived from an EMBL/GenBank/DDBJ whole genome shotgun (WGS) entry which is preliminary data.</text>
</comment>
<accession>A0ABW4RUL9</accession>
<dbReference type="PANTHER" id="PTHR44103">
    <property type="entry name" value="PROPROTEIN CONVERTASE P"/>
    <property type="match status" value="1"/>
</dbReference>
<feature type="signal peptide" evidence="2">
    <location>
        <begin position="1"/>
        <end position="30"/>
    </location>
</feature>
<name>A0ABW4RUL9_9ACTN</name>
<feature type="domain" description="Sporulation stage II protein D amidase enhancer LytB N-terminal" evidence="3">
    <location>
        <begin position="206"/>
        <end position="289"/>
    </location>
</feature>
<evidence type="ECO:0000256" key="1">
    <source>
        <dbReference type="SAM" id="MobiDB-lite"/>
    </source>
</evidence>
<dbReference type="Pfam" id="PF08486">
    <property type="entry name" value="SpoIID"/>
    <property type="match status" value="1"/>
</dbReference>
<keyword evidence="2" id="KW-0732">Signal</keyword>
<evidence type="ECO:0000313" key="4">
    <source>
        <dbReference type="EMBL" id="MFD1890021.1"/>
    </source>
</evidence>
<dbReference type="NCBIfam" id="TIGR02669">
    <property type="entry name" value="SpoIID_LytB"/>
    <property type="match status" value="1"/>
</dbReference>
<dbReference type="InterPro" id="IPR013486">
    <property type="entry name" value="SpoIID/LytB"/>
</dbReference>
<evidence type="ECO:0000313" key="5">
    <source>
        <dbReference type="Proteomes" id="UP001597326"/>
    </source>
</evidence>
<dbReference type="PROSITE" id="PS51257">
    <property type="entry name" value="PROKAR_LIPOPROTEIN"/>
    <property type="match status" value="1"/>
</dbReference>
<dbReference type="RefSeq" id="WP_343872973.1">
    <property type="nucleotide sequence ID" value="NZ_BAAAIX010000013.1"/>
</dbReference>
<proteinExistence type="predicted"/>
<gene>
    <name evidence="4" type="ORF">ACFSCS_07460</name>
</gene>
<dbReference type="PANTHER" id="PTHR44103:SF1">
    <property type="entry name" value="PROPROTEIN CONVERTASE P"/>
    <property type="match status" value="1"/>
</dbReference>
<reference evidence="5" key="1">
    <citation type="journal article" date="2019" name="Int. J. Syst. Evol. Microbiol.">
        <title>The Global Catalogue of Microorganisms (GCM) 10K type strain sequencing project: providing services to taxonomists for standard genome sequencing and annotation.</title>
        <authorList>
            <consortium name="The Broad Institute Genomics Platform"/>
            <consortium name="The Broad Institute Genome Sequencing Center for Infectious Disease"/>
            <person name="Wu L."/>
            <person name="Ma J."/>
        </authorList>
    </citation>
    <scope>NUCLEOTIDE SEQUENCE [LARGE SCALE GENOMIC DNA]</scope>
    <source>
        <strain evidence="5">CAIM 431</strain>
    </source>
</reference>
<dbReference type="EMBL" id="JBHUFZ010000016">
    <property type="protein sequence ID" value="MFD1890021.1"/>
    <property type="molecule type" value="Genomic_DNA"/>
</dbReference>
<organism evidence="4 5">
    <name type="scientific">Luteococcus peritonei</name>
    <dbReference type="NCBI Taxonomy" id="88874"/>
    <lineage>
        <taxon>Bacteria</taxon>
        <taxon>Bacillati</taxon>
        <taxon>Actinomycetota</taxon>
        <taxon>Actinomycetes</taxon>
        <taxon>Propionibacteriales</taxon>
        <taxon>Propionibacteriaceae</taxon>
        <taxon>Luteococcus</taxon>
    </lineage>
</organism>
<evidence type="ECO:0000256" key="2">
    <source>
        <dbReference type="SAM" id="SignalP"/>
    </source>
</evidence>
<dbReference type="InterPro" id="IPR013693">
    <property type="entry name" value="SpoIID/LytB_N"/>
</dbReference>
<feature type="chain" id="PRO_5045064588" evidence="2">
    <location>
        <begin position="31"/>
        <end position="660"/>
    </location>
</feature>
<feature type="region of interest" description="Disordered" evidence="1">
    <location>
        <begin position="641"/>
        <end position="660"/>
    </location>
</feature>
<sequence length="660" mass="68205">MSHQSYRGRSALVLLATAIACSAGALPAQAAEPVQPPVNGAFTLVGRGYGHGRGMSQWGSYQQAVEGRSWSQIVSFYYPGAILATLTGKKIRVNTTSMTGNTVRVVPEAGLVATDGVQTVTLATTDAGRPISQWEVGRPSSGGSATTSTLWFTTAAGRKPLRSTERGRWTITATDGSLVALNTSGSRVVTYLGSFTGHRSGTSTIPVLTTSLEDYTRQVVPWENIASWPVQAQAAQAVAARSYGAWHLSHPKHSLYDICDTTSCQVFKGITQESTSTRQGVAATAGKVLSVGGAVVRSEFSASNGGQTAPAGVSYTALTADPYEMRLPTTVTTWKGSLPVSRLQARFPQVGTVTGLVVTARDGHGQWGGRVKTLQLRGTAGSVTLTPGQISTLVAGWKGDYFSLAGGPDALTRDWSGDGRAEVLSRDASGGLWSAEATSRSTLAAPRRIGSGWGGFTSVFSGQFTADRLGDVLALTSTGELRLYVSRGATWAAPVTVATGLTGYTDLTLAPGFTNGAPAVLARRSSDGALVRFAATGKGTMSATPTVISPSGWAGKGYTELFAVANITGNAHPDLVVRAANGDLLAWQGDGAGRLTTASRIGNGWNGFATIGSPGDMNSDGRSDVVARLADGSTRVYTTRPGSGFNAPVGTSPSPAAILG</sequence>
<dbReference type="Proteomes" id="UP001597326">
    <property type="component" value="Unassembled WGS sequence"/>
</dbReference>
<protein>
    <submittedName>
        <fullName evidence="4">SpoIID/LytB domain-containing protein</fullName>
    </submittedName>
</protein>
<dbReference type="InterPro" id="IPR028994">
    <property type="entry name" value="Integrin_alpha_N"/>
</dbReference>
<dbReference type="SUPFAM" id="SSF69318">
    <property type="entry name" value="Integrin alpha N-terminal domain"/>
    <property type="match status" value="1"/>
</dbReference>
<keyword evidence="5" id="KW-1185">Reference proteome</keyword>